<evidence type="ECO:0000259" key="2">
    <source>
        <dbReference type="SMART" id="SM01204"/>
    </source>
</evidence>
<organism evidence="3 4">
    <name type="scientific">Pseudogemmobacter faecipullorum</name>
    <dbReference type="NCBI Taxonomy" id="2755041"/>
    <lineage>
        <taxon>Bacteria</taxon>
        <taxon>Pseudomonadati</taxon>
        <taxon>Pseudomonadota</taxon>
        <taxon>Alphaproteobacteria</taxon>
        <taxon>Rhodobacterales</taxon>
        <taxon>Paracoccaceae</taxon>
        <taxon>Pseudogemmobacter</taxon>
    </lineage>
</organism>
<comment type="caution">
    <text evidence="3">The sequence shown here is derived from an EMBL/GenBank/DDBJ whole genome shotgun (WGS) entry which is preliminary data.</text>
</comment>
<feature type="domain" description="FIST C-domain" evidence="2">
    <location>
        <begin position="240"/>
        <end position="366"/>
    </location>
</feature>
<dbReference type="Pfam" id="PF10442">
    <property type="entry name" value="FIST_C"/>
    <property type="match status" value="1"/>
</dbReference>
<reference evidence="3 4" key="1">
    <citation type="submission" date="2020-07" db="EMBL/GenBank/DDBJ databases">
        <title>Pseudogemmobacter sp. nov., isolated from poultry manure in Taiwan.</title>
        <authorList>
            <person name="Lin S.-Y."/>
            <person name="Tang Y.-S."/>
            <person name="Young C.-C."/>
        </authorList>
    </citation>
    <scope>NUCLEOTIDE SEQUENCE [LARGE SCALE GENOMIC DNA]</scope>
    <source>
        <strain evidence="3 4">CC-YST710</strain>
    </source>
</reference>
<dbReference type="SMART" id="SM00897">
    <property type="entry name" value="FIST"/>
    <property type="match status" value="1"/>
</dbReference>
<dbReference type="EMBL" id="JACDXX010000003">
    <property type="protein sequence ID" value="MCB5409223.1"/>
    <property type="molecule type" value="Genomic_DNA"/>
</dbReference>
<dbReference type="SMART" id="SM01204">
    <property type="entry name" value="FIST_C"/>
    <property type="match status" value="1"/>
</dbReference>
<sequence length="392" mass="41044">MQPKEALHPLRPQVVLAGAGGASAGGVGTGAEIIARLAGCDPALVLIFTGDGAVVAPLSAELSAAFGPACRVLACSSAGGFAFDGYDDDSVIAIAFPAATFSAGAVWLNNLRQQMALDWMMALRGLGEAFPASAGRNRFGLLLIDGMSGREELVTTTVDATLPDLLVLGGSAGDGLRFDQTHLAMDGETRPQSALFCLVSTDFAVEEVIFDHFLPLGSTMVVTEADPDARLIHEINAEPAAQEYARMIGVDPAALSPRDFAENPLLERTGGRHFVRAITSVTRSGALKLLSAVEPGTLLTIGRPESLTEGLRSRMEQIGPAELVLGFDCILRRIAVEEAGEQATVGQLCRDYRIAGFNTYGEQHGGIHVNQTFVGLALLDRGKKGGDDAAGQ</sequence>
<protein>
    <submittedName>
        <fullName evidence="3">FIST C-terminal domain-containing protein</fullName>
    </submittedName>
</protein>
<keyword evidence="4" id="KW-1185">Reference proteome</keyword>
<name>A0ABS8CIK5_9RHOB</name>
<evidence type="ECO:0000313" key="4">
    <source>
        <dbReference type="Proteomes" id="UP001198571"/>
    </source>
</evidence>
<gene>
    <name evidence="3" type="ORF">H0485_04265</name>
</gene>
<feature type="domain" description="FIST" evidence="1">
    <location>
        <begin position="41"/>
        <end position="239"/>
    </location>
</feature>
<accession>A0ABS8CIK5</accession>
<dbReference type="PANTHER" id="PTHR40252">
    <property type="entry name" value="BLR0328 PROTEIN"/>
    <property type="match status" value="1"/>
</dbReference>
<dbReference type="InterPro" id="IPR019494">
    <property type="entry name" value="FIST_C"/>
</dbReference>
<dbReference type="Proteomes" id="UP001198571">
    <property type="component" value="Unassembled WGS sequence"/>
</dbReference>
<dbReference type="Pfam" id="PF08495">
    <property type="entry name" value="FIST"/>
    <property type="match status" value="1"/>
</dbReference>
<evidence type="ECO:0000259" key="1">
    <source>
        <dbReference type="SMART" id="SM00897"/>
    </source>
</evidence>
<dbReference type="PANTHER" id="PTHR40252:SF2">
    <property type="entry name" value="BLR0328 PROTEIN"/>
    <property type="match status" value="1"/>
</dbReference>
<evidence type="ECO:0000313" key="3">
    <source>
        <dbReference type="EMBL" id="MCB5409223.1"/>
    </source>
</evidence>
<dbReference type="InterPro" id="IPR013702">
    <property type="entry name" value="FIST_domain_N"/>
</dbReference>
<dbReference type="RefSeq" id="WP_226934124.1">
    <property type="nucleotide sequence ID" value="NZ_JACDXX010000003.1"/>
</dbReference>
<proteinExistence type="predicted"/>